<keyword evidence="3 4" id="KW-0326">Glycosidase</keyword>
<dbReference type="InterPro" id="IPR006710">
    <property type="entry name" value="Glyco_hydro_43"/>
</dbReference>
<evidence type="ECO:0000313" key="5">
    <source>
        <dbReference type="EMBL" id="MCC4211258.1"/>
    </source>
</evidence>
<evidence type="ECO:0000256" key="1">
    <source>
        <dbReference type="ARBA" id="ARBA00009865"/>
    </source>
</evidence>
<keyword evidence="6" id="KW-1185">Reference proteome</keyword>
<dbReference type="PANTHER" id="PTHR42812">
    <property type="entry name" value="BETA-XYLOSIDASE"/>
    <property type="match status" value="1"/>
</dbReference>
<dbReference type="SUPFAM" id="SSF75005">
    <property type="entry name" value="Arabinanase/levansucrase/invertase"/>
    <property type="match status" value="1"/>
</dbReference>
<comment type="caution">
    <text evidence="5">The sequence shown here is derived from an EMBL/GenBank/DDBJ whole genome shotgun (WGS) entry which is preliminary data.</text>
</comment>
<dbReference type="Pfam" id="PF04616">
    <property type="entry name" value="Glyco_hydro_43"/>
    <property type="match status" value="1"/>
</dbReference>
<dbReference type="EMBL" id="JAJGMW010000001">
    <property type="protein sequence ID" value="MCC4211258.1"/>
    <property type="molecule type" value="Genomic_DNA"/>
</dbReference>
<organism evidence="5 6">
    <name type="scientific">Leeuwenhoekiella parthenopeia</name>
    <dbReference type="NCBI Taxonomy" id="2890320"/>
    <lineage>
        <taxon>Bacteria</taxon>
        <taxon>Pseudomonadati</taxon>
        <taxon>Bacteroidota</taxon>
        <taxon>Flavobacteriia</taxon>
        <taxon>Flavobacteriales</taxon>
        <taxon>Flavobacteriaceae</taxon>
        <taxon>Leeuwenhoekiella</taxon>
    </lineage>
</organism>
<protein>
    <submittedName>
        <fullName evidence="5">Family 43 glycosylhydrolase</fullName>
    </submittedName>
</protein>
<dbReference type="InterPro" id="IPR023296">
    <property type="entry name" value="Glyco_hydro_beta-prop_sf"/>
</dbReference>
<evidence type="ECO:0000256" key="4">
    <source>
        <dbReference type="RuleBase" id="RU361187"/>
    </source>
</evidence>
<comment type="similarity">
    <text evidence="1 4">Belongs to the glycosyl hydrolase 43 family.</text>
</comment>
<reference evidence="5 6" key="1">
    <citation type="submission" date="2021-11" db="EMBL/GenBank/DDBJ databases">
        <title>Seasonal and diel survey of microbial diversity of the Tyrrhenian coast.</title>
        <authorList>
            <person name="Gattoni G."/>
            <person name="Corral P."/>
        </authorList>
    </citation>
    <scope>NUCLEOTIDE SEQUENCE [LARGE SCALE GENOMIC DNA]</scope>
    <source>
        <strain evidence="5 6">Mr9</strain>
    </source>
</reference>
<name>A0ABS8GP17_9FLAO</name>
<evidence type="ECO:0000256" key="3">
    <source>
        <dbReference type="ARBA" id="ARBA00023295"/>
    </source>
</evidence>
<dbReference type="RefSeq" id="WP_228228382.1">
    <property type="nucleotide sequence ID" value="NZ_JAJGMW010000001.1"/>
</dbReference>
<evidence type="ECO:0000313" key="6">
    <source>
        <dbReference type="Proteomes" id="UP001197770"/>
    </source>
</evidence>
<dbReference type="InterPro" id="IPR051795">
    <property type="entry name" value="Glycosyl_Hydrlase_43"/>
</dbReference>
<accession>A0ABS8GP17</accession>
<dbReference type="PANTHER" id="PTHR42812:SF12">
    <property type="entry name" value="BETA-XYLOSIDASE-RELATED"/>
    <property type="match status" value="1"/>
</dbReference>
<evidence type="ECO:0000256" key="2">
    <source>
        <dbReference type="ARBA" id="ARBA00022801"/>
    </source>
</evidence>
<dbReference type="Proteomes" id="UP001197770">
    <property type="component" value="Unassembled WGS sequence"/>
</dbReference>
<dbReference type="Gene3D" id="2.115.10.20">
    <property type="entry name" value="Glycosyl hydrolase domain, family 43"/>
    <property type="match status" value="1"/>
</dbReference>
<gene>
    <name evidence="5" type="ORF">LLW17_00885</name>
</gene>
<proteinExistence type="inferred from homology"/>
<sequence>MLASIPNFAQEKNVLSWHNPIREGLPKYGMKDFYIMVEDSTYFLLGTSYKDPYRFNNKALRLYESNNFQEWTVSSILLDLERLDSSSWYKHVISAPEIHRIRNRYYLTFNGRNDSINPYGKLGFGIAVADKLKGPYRVLNTSKPLVETNHAGLVTDPDNQTFLYYDMDGRIYMAPINLETAALVEDPKEILGPINLKENYKYLDAPNITKVGETYHLLVSQFFGGYRVLVNHLTANHPMGPWVWEQSNPIYEWLESEADLKVKNRYPEANGYAPPTQVIFSNTLFEGISGGFFIAYHSSEKYSEPYLCIEPVIVEEHKIEPLNPKAINQMIIIP</sequence>
<keyword evidence="2 4" id="KW-0378">Hydrolase</keyword>